<dbReference type="OrthoDB" id="341858at2"/>
<reference evidence="2 3" key="1">
    <citation type="submission" date="2016-10" db="EMBL/GenBank/DDBJ databases">
        <authorList>
            <person name="Varghese N."/>
            <person name="Submissions S."/>
        </authorList>
    </citation>
    <scope>NUCLEOTIDE SEQUENCE [LARGE SCALE GENOMIC DNA]</scope>
    <source>
        <strain evidence="3">YIM D21,KCTC 23444,ACCC 10710</strain>
    </source>
</reference>
<keyword evidence="3" id="KW-1185">Reference proteome</keyword>
<dbReference type="InterPro" id="IPR038740">
    <property type="entry name" value="BioF2-like_GNAT_dom"/>
</dbReference>
<dbReference type="EMBL" id="FOMS01000003">
    <property type="protein sequence ID" value="SFD81190.1"/>
    <property type="molecule type" value="Genomic_DNA"/>
</dbReference>
<feature type="domain" description="BioF2-like acetyltransferase" evidence="1">
    <location>
        <begin position="112"/>
        <end position="237"/>
    </location>
</feature>
<dbReference type="Gene3D" id="3.40.630.30">
    <property type="match status" value="1"/>
</dbReference>
<dbReference type="PANTHER" id="PTHR36174">
    <property type="entry name" value="LIPID II:GLYCINE GLYCYLTRANSFERASE"/>
    <property type="match status" value="1"/>
</dbReference>
<dbReference type="SUPFAM" id="SSF55729">
    <property type="entry name" value="Acyl-CoA N-acyltransferases (Nat)"/>
    <property type="match status" value="1"/>
</dbReference>
<dbReference type="Proteomes" id="UP000325289">
    <property type="component" value="Unassembled WGS sequence"/>
</dbReference>
<sequence length="299" mass="32471">MYYPLQQSWEFYATARFLGWPVQRQTGSCGTVWNEHRREVSVLGHVRLISRGPAHGRWLEEASEEPGPILLNPETAAGWREAGAWPLLSPATIARLPLGEEDAMRAALAQKWRNRLNAAQRAGVTTRVRVFPAEPGHWLLREEAAQARSRRYRRWPAGFCAAYSAANPAAARLVTATLDGQTDAAALLLVHGRRATWQIGVTRPAGRAVSAMNAVLWQAMCWAAARGLHEIDLGTVDTVTAPGLARFKLRTGAAPVALGGTWLLHPVLAPLARRLPAGWAGTPARLPPGLPPAGSPEVK</sequence>
<gene>
    <name evidence="2" type="ORF">SAMN04515678_103148</name>
</gene>
<protein>
    <submittedName>
        <fullName evidence="2">Acetyltransferase (GNAT) domain-containing protein</fullName>
    </submittedName>
</protein>
<dbReference type="InterPro" id="IPR016181">
    <property type="entry name" value="Acyl_CoA_acyltransferase"/>
</dbReference>
<dbReference type="GO" id="GO:0016740">
    <property type="term" value="F:transferase activity"/>
    <property type="evidence" value="ECO:0007669"/>
    <property type="project" value="UniProtKB-KW"/>
</dbReference>
<keyword evidence="2" id="KW-0808">Transferase</keyword>
<dbReference type="AlphaFoldDB" id="A0A1I1VKX9"/>
<name>A0A1I1VKX9_9RHOB</name>
<dbReference type="InterPro" id="IPR050644">
    <property type="entry name" value="PG_Glycine_Bridge_Synth"/>
</dbReference>
<dbReference type="PANTHER" id="PTHR36174:SF1">
    <property type="entry name" value="LIPID II:GLYCINE GLYCYLTRANSFERASE"/>
    <property type="match status" value="1"/>
</dbReference>
<dbReference type="Pfam" id="PF13480">
    <property type="entry name" value="Acetyltransf_6"/>
    <property type="match status" value="1"/>
</dbReference>
<accession>A0A1I1VKX9</accession>
<evidence type="ECO:0000313" key="3">
    <source>
        <dbReference type="Proteomes" id="UP000325289"/>
    </source>
</evidence>
<evidence type="ECO:0000259" key="1">
    <source>
        <dbReference type="Pfam" id="PF13480"/>
    </source>
</evidence>
<evidence type="ECO:0000313" key="2">
    <source>
        <dbReference type="EMBL" id="SFD81190.1"/>
    </source>
</evidence>
<dbReference type="RefSeq" id="WP_149755060.1">
    <property type="nucleotide sequence ID" value="NZ_FOMS01000003.1"/>
</dbReference>
<proteinExistence type="predicted"/>
<organism evidence="2 3">
    <name type="scientific">Roseivivax sediminis</name>
    <dbReference type="NCBI Taxonomy" id="936889"/>
    <lineage>
        <taxon>Bacteria</taxon>
        <taxon>Pseudomonadati</taxon>
        <taxon>Pseudomonadota</taxon>
        <taxon>Alphaproteobacteria</taxon>
        <taxon>Rhodobacterales</taxon>
        <taxon>Roseobacteraceae</taxon>
        <taxon>Roseivivax</taxon>
    </lineage>
</organism>